<dbReference type="SUPFAM" id="SSF53474">
    <property type="entry name" value="alpha/beta-Hydrolases"/>
    <property type="match status" value="1"/>
</dbReference>
<dbReference type="GO" id="GO:0004528">
    <property type="term" value="F:phosphodiesterase I activity"/>
    <property type="evidence" value="ECO:0007669"/>
    <property type="project" value="UniProtKB-EC"/>
</dbReference>
<comment type="caution">
    <text evidence="2">The sequence shown here is derived from an EMBL/GenBank/DDBJ whole genome shotgun (WGS) entry which is preliminary data.</text>
</comment>
<evidence type="ECO:0000256" key="1">
    <source>
        <dbReference type="RuleBase" id="RU365033"/>
    </source>
</evidence>
<keyword evidence="1" id="KW-0540">Nuclease</keyword>
<name>A0A1Q9DYK0_SYMMI</name>
<dbReference type="GO" id="GO:0008409">
    <property type="term" value="F:5'-3' exonuclease activity"/>
    <property type="evidence" value="ECO:0007669"/>
    <property type="project" value="TreeGrafter"/>
</dbReference>
<gene>
    <name evidence="2" type="primary">fan1</name>
    <name evidence="2" type="ORF">AK812_SmicGene17073</name>
</gene>
<proteinExistence type="inferred from homology"/>
<comment type="similarity">
    <text evidence="1">Belongs to the FAN1 family.</text>
</comment>
<comment type="function">
    <text evidence="1">Nuclease required for the repair of DNA interstrand cross-links (ICL). Acts as a 5'-3' exonuclease that anchors at a cut end of DNA and cleaves DNA successively at every third nucleotide, allowing to excise an ICL from one strand through flanking incisions.</text>
</comment>
<dbReference type="GO" id="GO:0005634">
    <property type="term" value="C:nucleus"/>
    <property type="evidence" value="ECO:0007669"/>
    <property type="project" value="UniProtKB-SubCell"/>
</dbReference>
<dbReference type="Pfam" id="PF03403">
    <property type="entry name" value="PAF-AH_p_II"/>
    <property type="match status" value="1"/>
</dbReference>
<dbReference type="InterPro" id="IPR029058">
    <property type="entry name" value="AB_hydrolase_fold"/>
</dbReference>
<accession>A0A1Q9DYK0</accession>
<dbReference type="InterPro" id="IPR033315">
    <property type="entry name" value="Fan1-like"/>
</dbReference>
<dbReference type="PANTHER" id="PTHR15749">
    <property type="entry name" value="FANCONI-ASSOCIATED NUCLEASE 1"/>
    <property type="match status" value="1"/>
</dbReference>
<keyword evidence="1" id="KW-0460">Magnesium</keyword>
<keyword evidence="1" id="KW-0464">Manganese</keyword>
<sequence length="1234" mass="135118">MDPVTLTATVAKQITRLCDPAGQTERLADQTASPTRSTSDVDCLIAMESEESLREASGDVALQCDDDETAETTGGGDAVASAMMKWRNLAWWRVEQSIPACWGDIDIPSWTSFFFEDGESALVKLLAEQYKDSGGQNHRTDLPRQVWPCFCHGSELLAVMACDWVYVADSDEEATGETYVKRRRCGDDIPEKDLALRACITPGVEASQTRLQAQARPRPVRVSKSGHAVEKSIQSDDPEECVVAVKDGGEPAQETADFEGYTLRDLRRLVAQMLPRYGRLLTCGELAALRRFESLPLRAQQLFARLLCRKWPQWVAVEGLGSRYRELSSEDVAIAVADLSEANASSLPECGLSETGSGGWATLLSQLPDTKAESEESSMPWLLDTSAETAASLLSRQIPEAMASEDNYGKLLLGALPAAELRRMGKGLGISDLHGLGRRSSKSKLVSRLCEAAKQQRLLQTTRPAEATTEAQLVARSLEMGRWVCLAPSLGRRALVVLGEVFRLETCGAADSSYVAFSSRWPDFSFQPDHACPPLFADRASLDAFVEARRLVCGMEKFQEMRPSLDHADSNAKMAEEGLERALQAVHSNEFEAAKFRDPFRRRFTAAWCYAEALHHAVLHSPAVGHDKELQASKVRRLRLLLTCTLCPSQRGRWYAELAKEAARCEGLLAAIEVAAAGLAEGEDKPLSVRVAVDLTLDMPSPQEAGSSDLAQLPRDARWDLARRCRVLARRLAKAKGSGARQCDWQKLLQNTQVAQRKAEGGDDCGKWLPKLVSRLIAEEDAATGHVQILCAARIGLPQVAPPANGKGTGQRRMFDGFHLEELTVEQLAMQHYFSSEGGAFQCGIHCEGSILRDLFGILMFDELFDCSVADAFVSSFQDPEGGPRSLQTEIWYPAGEEARELPRNRFSEFLGRGTIPGSIEAAEASDAIGGYRSGLTIAELDDSWPNLAVRDARLRDPAQEIGGKPLKDGWPLVIFSHGSGAYRASYIFWTEFLASQGFIVAACDHPGSARYTQVNGRVIKPGGPRSERSQMEADRPLDVLFLLDSLAKLTDGQDSRFAGRVDVNRCALTGMSFGGWTAAAALEFNDPRVKAALLMCPSLMSAEGRLTKERTNLHTPLMVMIGTEDTVIGTEGNALCRDFVKKPEGCSFLMEIKRGGHCSFTSCDLYNPAYGNGIGESKSLSSPGSMYMPLEISKQHEIINGYGLAFLDKFIRGGSGSFLTENHYPDELVYKKS</sequence>
<keyword evidence="1" id="KW-0227">DNA damage</keyword>
<dbReference type="GO" id="GO:0036297">
    <property type="term" value="P:interstrand cross-link repair"/>
    <property type="evidence" value="ECO:0007669"/>
    <property type="project" value="InterPro"/>
</dbReference>
<dbReference type="Proteomes" id="UP000186817">
    <property type="component" value="Unassembled WGS sequence"/>
</dbReference>
<dbReference type="PANTHER" id="PTHR15749:SF4">
    <property type="entry name" value="FANCONI-ASSOCIATED NUCLEASE 1"/>
    <property type="match status" value="1"/>
</dbReference>
<comment type="cofactor">
    <cofactor evidence="1">
        <name>Mg(2+)</name>
        <dbReference type="ChEBI" id="CHEBI:18420"/>
    </cofactor>
    <cofactor evidence="1">
        <name>Mn(2+)</name>
        <dbReference type="ChEBI" id="CHEBI:29035"/>
    </cofactor>
</comment>
<dbReference type="AlphaFoldDB" id="A0A1Q9DYK0"/>
<evidence type="ECO:0000313" key="3">
    <source>
        <dbReference type="Proteomes" id="UP000186817"/>
    </source>
</evidence>
<dbReference type="Gene3D" id="3.40.50.1820">
    <property type="entry name" value="alpha/beta hydrolase"/>
    <property type="match status" value="1"/>
</dbReference>
<dbReference type="GO" id="GO:0070336">
    <property type="term" value="F:flap-structured DNA binding"/>
    <property type="evidence" value="ECO:0007669"/>
    <property type="project" value="TreeGrafter"/>
</dbReference>
<keyword evidence="1" id="KW-0479">Metal-binding</keyword>
<dbReference type="EMBL" id="LSRX01000333">
    <property type="protein sequence ID" value="OLQ00265.1"/>
    <property type="molecule type" value="Genomic_DNA"/>
</dbReference>
<keyword evidence="1" id="KW-0539">Nucleus</keyword>
<organism evidence="2 3">
    <name type="scientific">Symbiodinium microadriaticum</name>
    <name type="common">Dinoflagellate</name>
    <name type="synonym">Zooxanthella microadriatica</name>
    <dbReference type="NCBI Taxonomy" id="2951"/>
    <lineage>
        <taxon>Eukaryota</taxon>
        <taxon>Sar</taxon>
        <taxon>Alveolata</taxon>
        <taxon>Dinophyceae</taxon>
        <taxon>Suessiales</taxon>
        <taxon>Symbiodiniaceae</taxon>
        <taxon>Symbiodinium</taxon>
    </lineage>
</organism>
<dbReference type="OrthoDB" id="425321at2759"/>
<reference evidence="2 3" key="1">
    <citation type="submission" date="2016-02" db="EMBL/GenBank/DDBJ databases">
        <title>Genome analysis of coral dinoflagellate symbionts highlights evolutionary adaptations to a symbiotic lifestyle.</title>
        <authorList>
            <person name="Aranda M."/>
            <person name="Li Y."/>
            <person name="Liew Y.J."/>
            <person name="Baumgarten S."/>
            <person name="Simakov O."/>
            <person name="Wilson M."/>
            <person name="Piel J."/>
            <person name="Ashoor H."/>
            <person name="Bougouffa S."/>
            <person name="Bajic V.B."/>
            <person name="Ryu T."/>
            <person name="Ravasi T."/>
            <person name="Bayer T."/>
            <person name="Micklem G."/>
            <person name="Kim H."/>
            <person name="Bhak J."/>
            <person name="Lajeunesse T.C."/>
            <person name="Voolstra C.R."/>
        </authorList>
    </citation>
    <scope>NUCLEOTIDE SEQUENCE [LARGE SCALE GENOMIC DNA]</scope>
    <source>
        <strain evidence="2 3">CCMP2467</strain>
    </source>
</reference>
<keyword evidence="1" id="KW-0378">Hydrolase</keyword>
<dbReference type="GO" id="GO:0046872">
    <property type="term" value="F:metal ion binding"/>
    <property type="evidence" value="ECO:0007669"/>
    <property type="project" value="UniProtKB-KW"/>
</dbReference>
<keyword evidence="3" id="KW-1185">Reference proteome</keyword>
<comment type="catalytic activity">
    <reaction evidence="1">
        <text>Hydrolytically removes 5'-nucleotides successively from the 3'-hydroxy termini of 3'-hydroxy-terminated oligonucleotides.</text>
        <dbReference type="EC" id="3.1.4.1"/>
    </reaction>
</comment>
<dbReference type="EC" id="3.1.4.1" evidence="1"/>
<protein>
    <recommendedName>
        <fullName evidence="1">Fanconi-associated nuclease</fullName>
        <ecNumber evidence="1">3.1.4.1</ecNumber>
    </recommendedName>
</protein>
<keyword evidence="1" id="KW-0234">DNA repair</keyword>
<comment type="subcellular location">
    <subcellularLocation>
        <location evidence="1">Nucleus</location>
    </subcellularLocation>
</comment>
<evidence type="ECO:0000313" key="2">
    <source>
        <dbReference type="EMBL" id="OLQ00265.1"/>
    </source>
</evidence>
<dbReference type="GO" id="GO:0017108">
    <property type="term" value="F:5'-flap endonuclease activity"/>
    <property type="evidence" value="ECO:0007669"/>
    <property type="project" value="TreeGrafter"/>
</dbReference>